<keyword evidence="2" id="KW-1185">Reference proteome</keyword>
<reference evidence="1 2" key="2">
    <citation type="journal article" date="2024" name="Int. J. Syst. Evol. Microbiol.">
        <title>Promethearchaeum syntrophicum gen. nov., sp. nov., an anaerobic, obligately syntrophic archaeon, the first isolate of the lineage 'Asgard' archaea, and proposal of the new archaeal phylum Promethearchaeota phyl. nov. and kingdom Promethearchaeati regn. nov.</title>
        <authorList>
            <person name="Imachi H."/>
            <person name="Nobu M.K."/>
            <person name="Kato S."/>
            <person name="Takaki Y."/>
            <person name="Miyazaki M."/>
            <person name="Miyata M."/>
            <person name="Ogawara M."/>
            <person name="Saito Y."/>
            <person name="Sakai S."/>
            <person name="Tahara Y.O."/>
            <person name="Takano Y."/>
            <person name="Tasumi E."/>
            <person name="Uematsu K."/>
            <person name="Yoshimura T."/>
            <person name="Itoh T."/>
            <person name="Ohkuma M."/>
            <person name="Takai K."/>
        </authorList>
    </citation>
    <scope>NUCLEOTIDE SEQUENCE [LARGE SCALE GENOMIC DNA]</scope>
    <source>
        <strain evidence="1 2">MK-D1</strain>
    </source>
</reference>
<dbReference type="InterPro" id="IPR009563">
    <property type="entry name" value="SSSCA1"/>
</dbReference>
<gene>
    <name evidence="1" type="ORF">DSAG12_00683</name>
</gene>
<dbReference type="EMBL" id="CP042905">
    <property type="protein sequence ID" value="QEE14862.1"/>
    <property type="molecule type" value="Genomic_DNA"/>
</dbReference>
<organism evidence="1 2">
    <name type="scientific">Promethearchaeum syntrophicum</name>
    <dbReference type="NCBI Taxonomy" id="2594042"/>
    <lineage>
        <taxon>Archaea</taxon>
        <taxon>Promethearchaeati</taxon>
        <taxon>Promethearchaeota</taxon>
        <taxon>Promethearchaeia</taxon>
        <taxon>Promethearchaeales</taxon>
        <taxon>Promethearchaeaceae</taxon>
        <taxon>Promethearchaeum</taxon>
    </lineage>
</organism>
<name>A0A5B9D727_9ARCH</name>
<sequence>MVEQNIKKMATLLRSGATMLDKYCPNCNNILFRLKNEKIYCPICDREVIIVNNDLENKKSQIAEEKIESSNNIPIKKHISNNLLKLNDIFFNLVSRLSKKLEETDDLLVIEKIISNISQTLDLIIKIKKIS</sequence>
<dbReference type="AlphaFoldDB" id="A0A5B9D727"/>
<proteinExistence type="predicted"/>
<dbReference type="KEGG" id="psyt:DSAG12_00683"/>
<evidence type="ECO:0000313" key="2">
    <source>
        <dbReference type="Proteomes" id="UP000321408"/>
    </source>
</evidence>
<protein>
    <submittedName>
        <fullName evidence="1">Sjogren's syndrome/scleroderma autoantigen 1 family protein</fullName>
    </submittedName>
</protein>
<accession>A0A5B9D727</accession>
<reference evidence="1 2" key="1">
    <citation type="journal article" date="2020" name="Nature">
        <title>Isolation of an archaeon at the prokaryote-eukaryote interface.</title>
        <authorList>
            <person name="Imachi H."/>
            <person name="Nobu M.K."/>
            <person name="Nakahara N."/>
            <person name="Morono Y."/>
            <person name="Ogawara M."/>
            <person name="Takaki Y."/>
            <person name="Takano Y."/>
            <person name="Uematsu K."/>
            <person name="Ikuta T."/>
            <person name="Ito M."/>
            <person name="Matsui Y."/>
            <person name="Miyazaki M."/>
            <person name="Murata K."/>
            <person name="Saito Y."/>
            <person name="Sakai S."/>
            <person name="Song C."/>
            <person name="Tasumi E."/>
            <person name="Yamanaka Y."/>
            <person name="Yamaguchi T."/>
            <person name="Kamagata Y."/>
            <person name="Tamaki H."/>
            <person name="Takai K."/>
        </authorList>
    </citation>
    <scope>NUCLEOTIDE SEQUENCE [LARGE SCALE GENOMIC DNA]</scope>
    <source>
        <strain evidence="1 2">MK-D1</strain>
    </source>
</reference>
<dbReference type="GeneID" id="41328686"/>
<evidence type="ECO:0000313" key="1">
    <source>
        <dbReference type="EMBL" id="QEE14862.1"/>
    </source>
</evidence>
<dbReference type="Proteomes" id="UP000321408">
    <property type="component" value="Chromosome"/>
</dbReference>
<dbReference type="Pfam" id="PF06677">
    <property type="entry name" value="Auto_anti-p27"/>
    <property type="match status" value="1"/>
</dbReference>
<dbReference type="OrthoDB" id="26305at2157"/>
<dbReference type="RefSeq" id="WP_147661798.1">
    <property type="nucleotide sequence ID" value="NZ_CP042905.2"/>
</dbReference>